<dbReference type="GO" id="GO:0004610">
    <property type="term" value="F:phosphoacetylglucosamine mutase activity"/>
    <property type="evidence" value="ECO:0007669"/>
    <property type="project" value="TreeGrafter"/>
</dbReference>
<dbReference type="GeneID" id="19878028"/>
<evidence type="ECO:0000256" key="1">
    <source>
        <dbReference type="ARBA" id="ARBA00001946"/>
    </source>
</evidence>
<evidence type="ECO:0000259" key="7">
    <source>
        <dbReference type="Pfam" id="PF00408"/>
    </source>
</evidence>
<organism evidence="10 11">
    <name type="scientific">Vavraia culicis (isolate floridensis)</name>
    <name type="common">Microsporidian parasite</name>
    <dbReference type="NCBI Taxonomy" id="948595"/>
    <lineage>
        <taxon>Eukaryota</taxon>
        <taxon>Fungi</taxon>
        <taxon>Fungi incertae sedis</taxon>
        <taxon>Microsporidia</taxon>
        <taxon>Pleistophoridae</taxon>
        <taxon>Vavraia</taxon>
    </lineage>
</organism>
<dbReference type="OMA" id="WEAYATK"/>
<dbReference type="FunCoup" id="L2GX91">
    <property type="interactions" value="45"/>
</dbReference>
<evidence type="ECO:0000259" key="8">
    <source>
        <dbReference type="Pfam" id="PF02878"/>
    </source>
</evidence>
<evidence type="ECO:0000256" key="4">
    <source>
        <dbReference type="ARBA" id="ARBA00022842"/>
    </source>
</evidence>
<dbReference type="Pfam" id="PF02878">
    <property type="entry name" value="PGM_PMM_I"/>
    <property type="match status" value="2"/>
</dbReference>
<dbReference type="EMBL" id="GL877405">
    <property type="protein sequence ID" value="ELA48301.1"/>
    <property type="molecule type" value="Genomic_DNA"/>
</dbReference>
<dbReference type="InterPro" id="IPR005844">
    <property type="entry name" value="A-D-PHexomutase_a/b/a-I"/>
</dbReference>
<dbReference type="InterPro" id="IPR016055">
    <property type="entry name" value="A-D-PHexomutase_a/b/a-I/II/III"/>
</dbReference>
<feature type="domain" description="Phosphoacetylglucosamine mutase AMG1" evidence="9">
    <location>
        <begin position="326"/>
        <end position="404"/>
    </location>
</feature>
<dbReference type="PANTHER" id="PTHR45955">
    <property type="entry name" value="PHOSPHOACETYLGLUCOSAMINE MUTASE"/>
    <property type="match status" value="1"/>
</dbReference>
<reference evidence="11" key="1">
    <citation type="submission" date="2011-03" db="EMBL/GenBank/DDBJ databases">
        <title>The genome sequence of Vavraia culicis strain floridensis.</title>
        <authorList>
            <consortium name="The Broad Institute Genome Sequencing Platform"/>
            <person name="Cuomo C."/>
            <person name="Becnel J."/>
            <person name="Sanscrainte N."/>
            <person name="Young S.K."/>
            <person name="Zeng Q."/>
            <person name="Gargeya S."/>
            <person name="Fitzgerald M."/>
            <person name="Haas B."/>
            <person name="Abouelleil A."/>
            <person name="Alvarado L."/>
            <person name="Arachchi H.M."/>
            <person name="Berlin A."/>
            <person name="Chapman S.B."/>
            <person name="Gearin G."/>
            <person name="Goldberg J."/>
            <person name="Griggs A."/>
            <person name="Gujja S."/>
            <person name="Hansen M."/>
            <person name="Heiman D."/>
            <person name="Howarth C."/>
            <person name="Larimer J."/>
            <person name="Lui A."/>
            <person name="MacDonald P.J.P."/>
            <person name="McCowen C."/>
            <person name="Montmayeur A."/>
            <person name="Murphy C."/>
            <person name="Neiman D."/>
            <person name="Pearson M."/>
            <person name="Priest M."/>
            <person name="Roberts A."/>
            <person name="Saif S."/>
            <person name="Shea T."/>
            <person name="Sisk P."/>
            <person name="Stolte C."/>
            <person name="Sykes S."/>
            <person name="Wortman J."/>
            <person name="Nusbaum C."/>
            <person name="Birren B."/>
        </authorList>
    </citation>
    <scope>NUCLEOTIDE SEQUENCE [LARGE SCALE GENOMIC DNA]</scope>
    <source>
        <strain evidence="11">floridensis</strain>
    </source>
</reference>
<dbReference type="InParanoid" id="L2GX91"/>
<dbReference type="AlphaFoldDB" id="L2GX91"/>
<dbReference type="STRING" id="948595.L2GX91"/>
<evidence type="ECO:0000313" key="10">
    <source>
        <dbReference type="EMBL" id="ELA48301.1"/>
    </source>
</evidence>
<dbReference type="InterPro" id="IPR036900">
    <property type="entry name" value="A-D-PHexomutase_C_sf"/>
</dbReference>
<feature type="compositionally biased region" description="Basic and acidic residues" evidence="6">
    <location>
        <begin position="242"/>
        <end position="259"/>
    </location>
</feature>
<dbReference type="HOGENOM" id="CLU_022890_1_0_1"/>
<comment type="cofactor">
    <cofactor evidence="1">
        <name>Mg(2+)</name>
        <dbReference type="ChEBI" id="CHEBI:18420"/>
    </cofactor>
</comment>
<evidence type="ECO:0000313" key="11">
    <source>
        <dbReference type="Proteomes" id="UP000011081"/>
    </source>
</evidence>
<dbReference type="InterPro" id="IPR005843">
    <property type="entry name" value="A-D-PHexomutase_C"/>
</dbReference>
<feature type="domain" description="Alpha-D-phosphohexomutase C-terminal" evidence="7">
    <location>
        <begin position="488"/>
        <end position="515"/>
    </location>
</feature>
<feature type="domain" description="Alpha-D-phosphohexomutase alpha/beta/alpha" evidence="8">
    <location>
        <begin position="57"/>
        <end position="99"/>
    </location>
</feature>
<dbReference type="SUPFAM" id="SSF55957">
    <property type="entry name" value="Phosphoglucomutase, C-terminal domain"/>
    <property type="match status" value="1"/>
</dbReference>
<dbReference type="SUPFAM" id="SSF53738">
    <property type="entry name" value="Phosphoglucomutase, first 3 domains"/>
    <property type="match status" value="2"/>
</dbReference>
<evidence type="ECO:0000256" key="6">
    <source>
        <dbReference type="SAM" id="MobiDB-lite"/>
    </source>
</evidence>
<dbReference type="Pfam" id="PF21404">
    <property type="entry name" value="AMG1_III"/>
    <property type="match status" value="1"/>
</dbReference>
<evidence type="ECO:0000256" key="5">
    <source>
        <dbReference type="ARBA" id="ARBA00023235"/>
    </source>
</evidence>
<feature type="region of interest" description="Disordered" evidence="6">
    <location>
        <begin position="237"/>
        <end position="259"/>
    </location>
</feature>
<keyword evidence="4" id="KW-0460">Magnesium</keyword>
<keyword evidence="5" id="KW-0413">Isomerase</keyword>
<dbReference type="Gene3D" id="3.40.120.10">
    <property type="entry name" value="Alpha-D-Glucose-1,6-Bisphosphate, subunit A, domain 3"/>
    <property type="match status" value="3"/>
</dbReference>
<feature type="domain" description="Alpha-D-phosphohexomutase alpha/beta/alpha" evidence="8">
    <location>
        <begin position="123"/>
        <end position="171"/>
    </location>
</feature>
<gene>
    <name evidence="10" type="ORF">VCUG_00137</name>
</gene>
<keyword evidence="3" id="KW-0479">Metal-binding</keyword>
<dbReference type="PANTHER" id="PTHR45955:SF1">
    <property type="entry name" value="PHOSPHOACETYLGLUCOSAMINE MUTASE"/>
    <property type="match status" value="1"/>
</dbReference>
<dbReference type="InterPro" id="IPR049022">
    <property type="entry name" value="AMG1_III"/>
</dbReference>
<dbReference type="VEuPathDB" id="MicrosporidiaDB:VCUG_00137"/>
<dbReference type="GO" id="GO:0046872">
    <property type="term" value="F:metal ion binding"/>
    <property type="evidence" value="ECO:0007669"/>
    <property type="project" value="UniProtKB-KW"/>
</dbReference>
<dbReference type="RefSeq" id="XP_008073161.1">
    <property type="nucleotide sequence ID" value="XM_008074970.1"/>
</dbReference>
<name>L2GX91_VAVCU</name>
<protein>
    <recommendedName>
        <fullName evidence="12">Phosphoacetylglucosamine mutase</fullName>
    </recommendedName>
</protein>
<dbReference type="Gene3D" id="3.30.310.50">
    <property type="entry name" value="Alpha-D-phosphohexomutase, C-terminal domain"/>
    <property type="match status" value="1"/>
</dbReference>
<sequence length="542" mass="60872">MDIKSLLTKNLPSTLKKPSSTLHYGTSGYRDIPSKLPISRTTLCAYMRSSTLAGKYIGILLTASHNHARDNGIKLVDHNGEMFDHTWETIVNKIVNCEDNTFYSELNKVHRNYGNFRQFGDGPKANIMVGRDTRESGVKLVEEIVELMGNFNCSVVDYGVVSTPQLHYLVACSNKLNMLVEKERYFDMFVDFIRFADLREKVKVDTSNGVAGYVLSGINERLCAVGYFDDGKETGSENTAKQFDDEKEHGSANACEKEHGTDMKQELFVITNKDGEVNDRCGAQYIQYEKEVPCHLENAKGLYASFDGDMDRFIYFTVNDGLTYMDGDRQASILVRYLSEKVNCRIGCVLSDYSNSAAVNYVGKYCEAVRVRTGIKNFIKKSKEYDIGVYNEPNGHGGIFFGKEDIGDEEINKIIEMYRDCVADPLANFLLLEYLRKTRPALFEDTYVPFPSRMLQVSVADPTVVVNSENLDVLEPVALKNVIGNIMKNEKGKVFVRPSGTENVIRIFCEAKDNVDVMCLTVAQAVYDICGGVGKHPEISYV</sequence>
<evidence type="ECO:0000259" key="9">
    <source>
        <dbReference type="Pfam" id="PF21404"/>
    </source>
</evidence>
<dbReference type="GO" id="GO:0005975">
    <property type="term" value="P:carbohydrate metabolic process"/>
    <property type="evidence" value="ECO:0007669"/>
    <property type="project" value="InterPro"/>
</dbReference>
<dbReference type="OrthoDB" id="1928at2759"/>
<accession>L2GX91</accession>
<evidence type="ECO:0000256" key="3">
    <source>
        <dbReference type="ARBA" id="ARBA00022723"/>
    </source>
</evidence>
<keyword evidence="11" id="KW-1185">Reference proteome</keyword>
<evidence type="ECO:0008006" key="12">
    <source>
        <dbReference type="Google" id="ProtNLM"/>
    </source>
</evidence>
<proteinExistence type="inferred from homology"/>
<dbReference type="Proteomes" id="UP000011081">
    <property type="component" value="Unassembled WGS sequence"/>
</dbReference>
<dbReference type="GO" id="GO:0006048">
    <property type="term" value="P:UDP-N-acetylglucosamine biosynthetic process"/>
    <property type="evidence" value="ECO:0007669"/>
    <property type="project" value="TreeGrafter"/>
</dbReference>
<evidence type="ECO:0000256" key="2">
    <source>
        <dbReference type="ARBA" id="ARBA00010231"/>
    </source>
</evidence>
<comment type="similarity">
    <text evidence="2">Belongs to the phosphohexose mutase family.</text>
</comment>
<dbReference type="Pfam" id="PF00408">
    <property type="entry name" value="PGM_PMM_IV"/>
    <property type="match status" value="1"/>
</dbReference>